<dbReference type="Proteomes" id="UP000250347">
    <property type="component" value="Unassembled WGS sequence"/>
</dbReference>
<dbReference type="AlphaFoldDB" id="A0A329K5K8"/>
<reference evidence="3 4" key="1">
    <citation type="submission" date="2018-06" db="EMBL/GenBank/DDBJ databases">
        <title>NTM in soil in Japan.</title>
        <authorList>
            <person name="Ohya K."/>
        </authorList>
    </citation>
    <scope>NUCLEOTIDE SEQUENCE [LARGE SCALE GENOMIC DNA]</scope>
    <source>
        <strain evidence="3 4">GF76</strain>
    </source>
</reference>
<evidence type="ECO:0000313" key="3">
    <source>
        <dbReference type="EMBL" id="RAU90259.1"/>
    </source>
</evidence>
<organism evidence="3 4">
    <name type="scientific">Mycobacterium colombiense</name>
    <dbReference type="NCBI Taxonomy" id="339268"/>
    <lineage>
        <taxon>Bacteria</taxon>
        <taxon>Bacillati</taxon>
        <taxon>Actinomycetota</taxon>
        <taxon>Actinomycetes</taxon>
        <taxon>Mycobacteriales</taxon>
        <taxon>Mycobacteriaceae</taxon>
        <taxon>Mycobacterium</taxon>
        <taxon>Mycobacterium avium complex (MAC)</taxon>
    </lineage>
</organism>
<gene>
    <name evidence="3" type="ORF">DQP58_23950</name>
</gene>
<evidence type="ECO:0000256" key="1">
    <source>
        <dbReference type="SAM" id="MobiDB-lite"/>
    </source>
</evidence>
<protein>
    <submittedName>
        <fullName evidence="3">Uncharacterized protein</fullName>
    </submittedName>
</protein>
<keyword evidence="2" id="KW-0812">Transmembrane</keyword>
<proteinExistence type="predicted"/>
<comment type="caution">
    <text evidence="3">The sequence shown here is derived from an EMBL/GenBank/DDBJ whole genome shotgun (WGS) entry which is preliminary data.</text>
</comment>
<dbReference type="EMBL" id="QMEU01000133">
    <property type="protein sequence ID" value="RAU90259.1"/>
    <property type="molecule type" value="Genomic_DNA"/>
</dbReference>
<sequence length="534" mass="56335">MVPGLCLVAGGFLVSGDAGDDPVAAVDALVAAAGPGLDPPAIQRRDAVLVTGPWMAGVTAVADALRKRLPQHTFVESADLGPGEVPIAVVFVVSAAANLTQSDCALLDAATEHTDAIVGVVSKIDVHLNWRDIVAANCDALGTHAARYARAPWVGAAALPDLGDPDVDDLVAAVAAQLDDPDLARRNRLRAWESRLQTLARRFDREVEGSGRRARVEALREERSTALQQRRQAKSERTITLRGQIQQARVALSHSARNRCASVRTELQEHAAGLSRRNMPGFEADAYEALEEVVAEVSRDTDVKLAEVAQAVHVPMDLPPLEQLPTVDAAPPPLKSRRQETWLMVVLGVGFGLGVALTLSRLMSGVASRLNPALAVVAALACVAISLALTYMVINIRALLHDRSLLDRWTGDVTAALQSVVEELVATRVLVAESVLSKGLLAQDEAENAEVSASVGVIDAELREHALAAARAAAARDREMPAVTAALAVVRAELGEPGIREDESHAEEGGADDTEKPASRSEDGGPSGSSESLL</sequence>
<accession>A0A329K5K8</accession>
<feature type="compositionally biased region" description="Basic and acidic residues" evidence="1">
    <location>
        <begin position="498"/>
        <end position="523"/>
    </location>
</feature>
<evidence type="ECO:0000313" key="4">
    <source>
        <dbReference type="Proteomes" id="UP000250347"/>
    </source>
</evidence>
<keyword evidence="2" id="KW-1133">Transmembrane helix</keyword>
<name>A0A329K5K8_9MYCO</name>
<evidence type="ECO:0000256" key="2">
    <source>
        <dbReference type="SAM" id="Phobius"/>
    </source>
</evidence>
<feature type="transmembrane region" description="Helical" evidence="2">
    <location>
        <begin position="374"/>
        <end position="394"/>
    </location>
</feature>
<keyword evidence="2" id="KW-0472">Membrane</keyword>
<feature type="region of interest" description="Disordered" evidence="1">
    <location>
        <begin position="494"/>
        <end position="534"/>
    </location>
</feature>
<feature type="transmembrane region" description="Helical" evidence="2">
    <location>
        <begin position="342"/>
        <end position="362"/>
    </location>
</feature>